<protein>
    <submittedName>
        <fullName evidence="1">Uncharacterized protein</fullName>
    </submittedName>
</protein>
<sequence>MPAKKITAALLANLVCLKGLIEVVQRTAELIRENREEEVDSEVIRAIVYSLGVDQEKVSLSLPDAANRIYEALAKALGVPTAAKAEVNRGVTADNPTSVRENLRLIQSHLSVLFQAIEGIIHGTNHQASAEEPAAQRGWDWPLEGTVGLKTTVSLADLPAADPTSGG</sequence>
<evidence type="ECO:0000313" key="2">
    <source>
        <dbReference type="Proteomes" id="UP000176512"/>
    </source>
</evidence>
<evidence type="ECO:0000313" key="1">
    <source>
        <dbReference type="EMBL" id="OGY55040.1"/>
    </source>
</evidence>
<dbReference type="AlphaFoldDB" id="A0A1G1YTX5"/>
<accession>A0A1G1YTX5</accession>
<proteinExistence type="predicted"/>
<gene>
    <name evidence="1" type="ORF">A3A24_02455</name>
</gene>
<name>A0A1G1YTX5_9BACT</name>
<reference evidence="1 2" key="1">
    <citation type="journal article" date="2016" name="Nat. Commun.">
        <title>Thousands of microbial genomes shed light on interconnected biogeochemical processes in an aquifer system.</title>
        <authorList>
            <person name="Anantharaman K."/>
            <person name="Brown C.T."/>
            <person name="Hug L.A."/>
            <person name="Sharon I."/>
            <person name="Castelle C.J."/>
            <person name="Probst A.J."/>
            <person name="Thomas B.C."/>
            <person name="Singh A."/>
            <person name="Wilkins M.J."/>
            <person name="Karaoz U."/>
            <person name="Brodie E.L."/>
            <person name="Williams K.H."/>
            <person name="Hubbard S.S."/>
            <person name="Banfield J.F."/>
        </authorList>
    </citation>
    <scope>NUCLEOTIDE SEQUENCE [LARGE SCALE GENOMIC DNA]</scope>
</reference>
<comment type="caution">
    <text evidence="1">The sequence shown here is derived from an EMBL/GenBank/DDBJ whole genome shotgun (WGS) entry which is preliminary data.</text>
</comment>
<dbReference type="Proteomes" id="UP000176512">
    <property type="component" value="Unassembled WGS sequence"/>
</dbReference>
<organism evidence="1 2">
    <name type="scientific">Candidatus Buchananbacteria bacterium RIFCSPLOWO2_01_FULL_46_12</name>
    <dbReference type="NCBI Taxonomy" id="1797546"/>
    <lineage>
        <taxon>Bacteria</taxon>
        <taxon>Candidatus Buchananiibacteriota</taxon>
    </lineage>
</organism>
<dbReference type="EMBL" id="MHIP01000017">
    <property type="protein sequence ID" value="OGY55040.1"/>
    <property type="molecule type" value="Genomic_DNA"/>
</dbReference>